<evidence type="ECO:0000313" key="4">
    <source>
        <dbReference type="EMBL" id="WWC72926.1"/>
    </source>
</evidence>
<dbReference type="InterPro" id="IPR038608">
    <property type="entry name" value="Csm1/Pcs1_C_sf"/>
</dbReference>
<feature type="region of interest" description="Disordered" evidence="1">
    <location>
        <begin position="224"/>
        <end position="243"/>
    </location>
</feature>
<name>A0A1B9HZR5_9TREE</name>
<feature type="compositionally biased region" description="Basic and acidic residues" evidence="1">
    <location>
        <begin position="97"/>
        <end position="106"/>
    </location>
</feature>
<evidence type="ECO:0000259" key="2">
    <source>
        <dbReference type="Pfam" id="PF12539"/>
    </source>
</evidence>
<feature type="compositionally biased region" description="Basic and acidic residues" evidence="1">
    <location>
        <begin position="79"/>
        <end position="88"/>
    </location>
</feature>
<dbReference type="GO" id="GO:1990644">
    <property type="term" value="F:microtubule site clamp"/>
    <property type="evidence" value="ECO:0007669"/>
    <property type="project" value="TreeGrafter"/>
</dbReference>
<feature type="region of interest" description="Disordered" evidence="1">
    <location>
        <begin position="1"/>
        <end position="106"/>
    </location>
</feature>
<dbReference type="Proteomes" id="UP000094020">
    <property type="component" value="Chromosome 10"/>
</dbReference>
<organism evidence="3">
    <name type="scientific">Kwoniella pini CBS 10737</name>
    <dbReference type="NCBI Taxonomy" id="1296096"/>
    <lineage>
        <taxon>Eukaryota</taxon>
        <taxon>Fungi</taxon>
        <taxon>Dikarya</taxon>
        <taxon>Basidiomycota</taxon>
        <taxon>Agaricomycotina</taxon>
        <taxon>Tremellomycetes</taxon>
        <taxon>Tremellales</taxon>
        <taxon>Cryptococcaceae</taxon>
        <taxon>Kwoniella</taxon>
    </lineage>
</organism>
<dbReference type="OrthoDB" id="3216420at2759"/>
<dbReference type="GO" id="GO:0051315">
    <property type="term" value="P:attachment of mitotic spindle microtubules to kinetochore"/>
    <property type="evidence" value="ECO:0007669"/>
    <property type="project" value="TreeGrafter"/>
</dbReference>
<dbReference type="GO" id="GO:0033551">
    <property type="term" value="C:monopolin complex"/>
    <property type="evidence" value="ECO:0007669"/>
    <property type="project" value="InterPro"/>
</dbReference>
<dbReference type="GeneID" id="30173933"/>
<feature type="compositionally biased region" description="Low complexity" evidence="1">
    <location>
        <begin position="232"/>
        <end position="243"/>
    </location>
</feature>
<reference evidence="4" key="4">
    <citation type="submission" date="2024-02" db="EMBL/GenBank/DDBJ databases">
        <title>Comparative genomics of Cryptococcus and Kwoniella reveals pathogenesis evolution and contrasting modes of karyotype evolution via chromosome fusion or intercentromeric recombination.</title>
        <authorList>
            <person name="Coelho M.A."/>
            <person name="David-Palma M."/>
            <person name="Shea T."/>
            <person name="Bowers K."/>
            <person name="McGinley-Smith S."/>
            <person name="Mohammad A.W."/>
            <person name="Gnirke A."/>
            <person name="Yurkov A.M."/>
            <person name="Nowrousian M."/>
            <person name="Sun S."/>
            <person name="Cuomo C.A."/>
            <person name="Heitman J."/>
        </authorList>
    </citation>
    <scope>NUCLEOTIDE SEQUENCE</scope>
    <source>
        <strain evidence="4">CBS 10737</strain>
    </source>
</reference>
<dbReference type="AlphaFoldDB" id="A0A1B9HZR5"/>
<dbReference type="CDD" id="cd23787">
    <property type="entry name" value="RWD_CSM1"/>
    <property type="match status" value="1"/>
</dbReference>
<dbReference type="EMBL" id="KI894013">
    <property type="protein sequence ID" value="OCF48783.1"/>
    <property type="molecule type" value="Genomic_DNA"/>
</dbReference>
<dbReference type="Gene3D" id="3.90.1150.80">
    <property type="match status" value="1"/>
</dbReference>
<evidence type="ECO:0000256" key="1">
    <source>
        <dbReference type="SAM" id="MobiDB-lite"/>
    </source>
</evidence>
<sequence length="363" mass="40302">MAAALGSKVIKKVGKENAPPSRTTKKTDTEDGNASDASDAVDLPRKSGKGLSKAPSSKSLNGEDDDAKELKRRLTAVTAERDRYRSQRDTYSTQFEELTKSRSDGEGLLDKYKQKAEIQSKAQNDIIASQTALMEKLQAKVKSLEKALALNEKDKELPNAGGPFDDSSTKADPKDIKVLRDELSKLKKENKAKDTEISELQKQYQVEVEYSKSLIAGKQQLNSSTNKSLGASTSTTNTTYSTNPEEAAKDAASLALYEDLTLLQIANVKIKPARIGKEEIFNCILSVDGRSLNFKLRCYTELDKSVTPPKYNKSVHYTPELLQHESEAFIKRLDYFANEFVVPRDQLGGFLLEMRAKMGEEEE</sequence>
<dbReference type="GO" id="GO:0005730">
    <property type="term" value="C:nucleolus"/>
    <property type="evidence" value="ECO:0007669"/>
    <property type="project" value="TreeGrafter"/>
</dbReference>
<dbReference type="GO" id="GO:0034506">
    <property type="term" value="C:chromosome, centromeric core domain"/>
    <property type="evidence" value="ECO:0007669"/>
    <property type="project" value="TreeGrafter"/>
</dbReference>
<evidence type="ECO:0000313" key="5">
    <source>
        <dbReference type="Proteomes" id="UP000094020"/>
    </source>
</evidence>
<feature type="region of interest" description="Disordered" evidence="1">
    <location>
        <begin position="151"/>
        <end position="175"/>
    </location>
</feature>
<reference evidence="3" key="1">
    <citation type="submission" date="2013-07" db="EMBL/GenBank/DDBJ databases">
        <title>The Genome Sequence of Cryptococcus pinus CBS10737.</title>
        <authorList>
            <consortium name="The Broad Institute Genome Sequencing Platform"/>
            <person name="Cuomo C."/>
            <person name="Litvintseva A."/>
            <person name="Chen Y."/>
            <person name="Heitman J."/>
            <person name="Sun S."/>
            <person name="Springer D."/>
            <person name="Dromer F."/>
            <person name="Young S.K."/>
            <person name="Zeng Q."/>
            <person name="Gargeya S."/>
            <person name="Fitzgerald M."/>
            <person name="Abouelleil A."/>
            <person name="Alvarado L."/>
            <person name="Berlin A.M."/>
            <person name="Chapman S.B."/>
            <person name="Dewar J."/>
            <person name="Goldberg J."/>
            <person name="Griggs A."/>
            <person name="Gujja S."/>
            <person name="Hansen M."/>
            <person name="Howarth C."/>
            <person name="Imamovic A."/>
            <person name="Larimer J."/>
            <person name="McCowan C."/>
            <person name="Murphy C."/>
            <person name="Pearson M."/>
            <person name="Priest M."/>
            <person name="Roberts A."/>
            <person name="Saif S."/>
            <person name="Shea T."/>
            <person name="Sykes S."/>
            <person name="Wortman J."/>
            <person name="Nusbaum C."/>
            <person name="Birren B."/>
        </authorList>
    </citation>
    <scope>NUCLEOTIDE SEQUENCE [LARGE SCALE GENOMIC DNA]</scope>
    <source>
        <strain evidence="3">CBS 10737</strain>
    </source>
</reference>
<dbReference type="GO" id="GO:0072686">
    <property type="term" value="C:mitotic spindle"/>
    <property type="evidence" value="ECO:0007669"/>
    <property type="project" value="TreeGrafter"/>
</dbReference>
<dbReference type="STRING" id="1296096.A0A1B9HZR5"/>
<dbReference type="PANTHER" id="PTHR28006:SF1">
    <property type="entry name" value="MONOPOLIN COMPLEX SUBUNIT CSM1"/>
    <property type="match status" value="1"/>
</dbReference>
<dbReference type="GO" id="GO:0045144">
    <property type="term" value="P:meiotic sister chromatid segregation"/>
    <property type="evidence" value="ECO:0007669"/>
    <property type="project" value="TreeGrafter"/>
</dbReference>
<dbReference type="InterPro" id="IPR020981">
    <property type="entry name" value="Csm1/Pcs1_C"/>
</dbReference>
<gene>
    <name evidence="3" type="ORF">I206_05564</name>
    <name evidence="4" type="ORF">I206_106890</name>
</gene>
<reference evidence="4" key="2">
    <citation type="submission" date="2013-07" db="EMBL/GenBank/DDBJ databases">
        <authorList>
            <consortium name="The Broad Institute Genome Sequencing Platform"/>
            <person name="Cuomo C."/>
            <person name="Litvintseva A."/>
            <person name="Chen Y."/>
            <person name="Heitman J."/>
            <person name="Sun S."/>
            <person name="Springer D."/>
            <person name="Dromer F."/>
            <person name="Young S.K."/>
            <person name="Zeng Q."/>
            <person name="Gargeya S."/>
            <person name="Fitzgerald M."/>
            <person name="Abouelleil A."/>
            <person name="Alvarado L."/>
            <person name="Berlin A.M."/>
            <person name="Chapman S.B."/>
            <person name="Dewar J."/>
            <person name="Goldberg J."/>
            <person name="Griggs A."/>
            <person name="Gujja S."/>
            <person name="Hansen M."/>
            <person name="Howarth C."/>
            <person name="Imamovic A."/>
            <person name="Larimer J."/>
            <person name="McCowan C."/>
            <person name="Murphy C."/>
            <person name="Pearson M."/>
            <person name="Priest M."/>
            <person name="Roberts A."/>
            <person name="Saif S."/>
            <person name="Shea T."/>
            <person name="Sykes S."/>
            <person name="Wortman J."/>
            <person name="Nusbaum C."/>
            <person name="Birren B."/>
        </authorList>
    </citation>
    <scope>NUCLEOTIDE SEQUENCE</scope>
    <source>
        <strain evidence="4">CBS 10737</strain>
    </source>
</reference>
<protein>
    <recommendedName>
        <fullName evidence="2">Monopolin complex subunit Csm1/Pcs1 C-terminal domain-containing protein</fullName>
    </recommendedName>
</protein>
<dbReference type="RefSeq" id="XP_019010002.1">
    <property type="nucleotide sequence ID" value="XM_019157284.1"/>
</dbReference>
<feature type="domain" description="Monopolin complex subunit Csm1/Pcs1 C-terminal" evidence="2">
    <location>
        <begin position="255"/>
        <end position="344"/>
    </location>
</feature>
<reference evidence="3" key="3">
    <citation type="submission" date="2016-07" db="EMBL/GenBank/DDBJ databases">
        <title>Evolution of pathogenesis and genome organization in the Tremellales.</title>
        <authorList>
            <person name="Cuomo C."/>
            <person name="Litvintseva A."/>
            <person name="Heitman J."/>
            <person name="Chen Y."/>
            <person name="Sun S."/>
            <person name="Springer D."/>
            <person name="Dromer F."/>
            <person name="Young S."/>
            <person name="Zeng Q."/>
            <person name="Chapman S."/>
            <person name="Gujja S."/>
            <person name="Saif S."/>
            <person name="Birren B."/>
        </authorList>
    </citation>
    <scope>NUCLEOTIDE SEQUENCE</scope>
    <source>
        <strain evidence="3">CBS 10737</strain>
    </source>
</reference>
<dbReference type="PANTHER" id="PTHR28006">
    <property type="entry name" value="MONOPOLIN COMPLEX SUBUNIT CSM1"/>
    <property type="match status" value="1"/>
</dbReference>
<proteinExistence type="predicted"/>
<keyword evidence="5" id="KW-1185">Reference proteome</keyword>
<dbReference type="Pfam" id="PF12539">
    <property type="entry name" value="Csm1"/>
    <property type="match status" value="1"/>
</dbReference>
<dbReference type="KEGG" id="kpin:30173933"/>
<accession>A0A1B9HZR5</accession>
<dbReference type="InterPro" id="IPR040349">
    <property type="entry name" value="Csm1/Pcs1"/>
</dbReference>
<dbReference type="EMBL" id="CP144528">
    <property type="protein sequence ID" value="WWC72926.1"/>
    <property type="molecule type" value="Genomic_DNA"/>
</dbReference>
<evidence type="ECO:0000313" key="3">
    <source>
        <dbReference type="EMBL" id="OCF48783.1"/>
    </source>
</evidence>